<feature type="region of interest" description="Disordered" evidence="1">
    <location>
        <begin position="1"/>
        <end position="88"/>
    </location>
</feature>
<reference evidence="2 3" key="1">
    <citation type="submission" date="2023-05" db="EMBL/GenBank/DDBJ databases">
        <title>B98-5 Cell Line De Novo Hybrid Assembly: An Optical Mapping Approach.</title>
        <authorList>
            <person name="Kananen K."/>
            <person name="Auerbach J.A."/>
            <person name="Kautto E."/>
            <person name="Blachly J.S."/>
        </authorList>
    </citation>
    <scope>NUCLEOTIDE SEQUENCE [LARGE SCALE GENOMIC DNA]</scope>
    <source>
        <strain evidence="2">B95-8</strain>
        <tissue evidence="2">Cell line</tissue>
    </source>
</reference>
<evidence type="ECO:0000256" key="1">
    <source>
        <dbReference type="SAM" id="MobiDB-lite"/>
    </source>
</evidence>
<name>A0ABQ9W235_SAGOE</name>
<gene>
    <name evidence="2" type="ORF">P7K49_006320</name>
</gene>
<evidence type="ECO:0000313" key="2">
    <source>
        <dbReference type="EMBL" id="KAK2115694.1"/>
    </source>
</evidence>
<proteinExistence type="predicted"/>
<dbReference type="Proteomes" id="UP001266305">
    <property type="component" value="Unassembled WGS sequence"/>
</dbReference>
<feature type="compositionally biased region" description="Basic and acidic residues" evidence="1">
    <location>
        <begin position="1"/>
        <end position="26"/>
    </location>
</feature>
<accession>A0ABQ9W235</accession>
<organism evidence="2 3">
    <name type="scientific">Saguinus oedipus</name>
    <name type="common">Cotton-top tamarin</name>
    <name type="synonym">Oedipomidas oedipus</name>
    <dbReference type="NCBI Taxonomy" id="9490"/>
    <lineage>
        <taxon>Eukaryota</taxon>
        <taxon>Metazoa</taxon>
        <taxon>Chordata</taxon>
        <taxon>Craniata</taxon>
        <taxon>Vertebrata</taxon>
        <taxon>Euteleostomi</taxon>
        <taxon>Mammalia</taxon>
        <taxon>Eutheria</taxon>
        <taxon>Euarchontoglires</taxon>
        <taxon>Primates</taxon>
        <taxon>Haplorrhini</taxon>
        <taxon>Platyrrhini</taxon>
        <taxon>Cebidae</taxon>
        <taxon>Callitrichinae</taxon>
        <taxon>Saguinus</taxon>
    </lineage>
</organism>
<keyword evidence="3" id="KW-1185">Reference proteome</keyword>
<comment type="caution">
    <text evidence="2">The sequence shown here is derived from an EMBL/GenBank/DDBJ whole genome shotgun (WGS) entry which is preliminary data.</text>
</comment>
<dbReference type="EMBL" id="JASSZA010000003">
    <property type="protein sequence ID" value="KAK2115694.1"/>
    <property type="molecule type" value="Genomic_DNA"/>
</dbReference>
<sequence>MDRRREGALGRETTEQGAHSAEDGKPAKWKAPPQPLRKRGRGRATDRPCGSRQEPTAVADPTESNVSLPTALAQTDYNSQKPPPAVWRLRGSTGRFLIRKSAEVG</sequence>
<evidence type="ECO:0000313" key="3">
    <source>
        <dbReference type="Proteomes" id="UP001266305"/>
    </source>
</evidence>
<protein>
    <submittedName>
        <fullName evidence="2">Uncharacterized protein</fullName>
    </submittedName>
</protein>
<feature type="compositionally biased region" description="Polar residues" evidence="1">
    <location>
        <begin position="62"/>
        <end position="80"/>
    </location>
</feature>